<proteinExistence type="predicted"/>
<dbReference type="EMBL" id="CAJPIJ010000121">
    <property type="protein sequence ID" value="CAG1980993.1"/>
    <property type="molecule type" value="Genomic_DNA"/>
</dbReference>
<name>A0A4E9EJ40_GIBZA</name>
<dbReference type="AlphaFoldDB" id="A0A4E9EJ40"/>
<evidence type="ECO:0000313" key="1">
    <source>
        <dbReference type="EMBL" id="CAG1980993.1"/>
    </source>
</evidence>
<sequence length="149" mass="16837">MAEHTFACDDASLDPRIKHSLPLFYAAADTPNHELWCSFLTDDVVIKKGASEMKGKDGWTHSAVMAFRKVAKKEISESTDKSVHMLYKVFPFGHAYKQNKRSVTLDFRLSTYGQEKQLTLSAIQPYITCLISHVMLPTESQDVQSLILL</sequence>
<accession>A0A4E9EJ40</accession>
<reference evidence="2" key="1">
    <citation type="submission" date="2019-04" db="EMBL/GenBank/DDBJ databases">
        <authorList>
            <person name="Melise S."/>
            <person name="Noan J."/>
            <person name="Okalmin O."/>
        </authorList>
    </citation>
    <scope>NUCLEOTIDE SEQUENCE</scope>
    <source>
        <strain evidence="2">FN9</strain>
    </source>
</reference>
<gene>
    <name evidence="2" type="ORF">FUG_LOCUS511750</name>
    <name evidence="1" type="ORF">MDCFG202_LOCUS211536</name>
</gene>
<reference evidence="1" key="2">
    <citation type="submission" date="2021-03" db="EMBL/GenBank/DDBJ databases">
        <authorList>
            <person name="Alouane T."/>
            <person name="Langin T."/>
            <person name="Bonhomme L."/>
        </authorList>
    </citation>
    <scope>NUCLEOTIDE SEQUENCE</scope>
    <source>
        <strain evidence="1">MDC_Fg202</strain>
    </source>
</reference>
<evidence type="ECO:0000313" key="2">
    <source>
        <dbReference type="EMBL" id="VIO63234.1"/>
    </source>
</evidence>
<dbReference type="Proteomes" id="UP000746612">
    <property type="component" value="Unassembled WGS sequence"/>
</dbReference>
<organism evidence="2">
    <name type="scientific">Gibberella zeae</name>
    <name type="common">Wheat head blight fungus</name>
    <name type="synonym">Fusarium graminearum</name>
    <dbReference type="NCBI Taxonomy" id="5518"/>
    <lineage>
        <taxon>Eukaryota</taxon>
        <taxon>Fungi</taxon>
        <taxon>Dikarya</taxon>
        <taxon>Ascomycota</taxon>
        <taxon>Pezizomycotina</taxon>
        <taxon>Sordariomycetes</taxon>
        <taxon>Hypocreomycetidae</taxon>
        <taxon>Hypocreales</taxon>
        <taxon>Nectriaceae</taxon>
        <taxon>Fusarium</taxon>
    </lineage>
</organism>
<protein>
    <submittedName>
        <fullName evidence="2">Uncharacterized protein</fullName>
    </submittedName>
</protein>
<dbReference type="EMBL" id="CAAKMV010000174">
    <property type="protein sequence ID" value="VIO63234.1"/>
    <property type="molecule type" value="Genomic_DNA"/>
</dbReference>